<dbReference type="InterPro" id="IPR036250">
    <property type="entry name" value="AcylCo_DH-like_C"/>
</dbReference>
<dbReference type="GO" id="GO:0003995">
    <property type="term" value="F:acyl-CoA dehydrogenase activity"/>
    <property type="evidence" value="ECO:0007669"/>
    <property type="project" value="TreeGrafter"/>
</dbReference>
<reference evidence="5 6" key="1">
    <citation type="submission" date="2016-10" db="EMBL/GenBank/DDBJ databases">
        <authorList>
            <person name="de Groot N.N."/>
        </authorList>
    </citation>
    <scope>NUCLEOTIDE SEQUENCE [LARGE SCALE GENOMIC DNA]</scope>
    <source>
        <strain evidence="5 6">DSM 44892</strain>
    </source>
</reference>
<feature type="domain" description="Acyl-CoA oxidase/dehydrogenase middle" evidence="3">
    <location>
        <begin position="137"/>
        <end position="224"/>
    </location>
</feature>
<dbReference type="Gene3D" id="1.10.540.10">
    <property type="entry name" value="Acyl-CoA dehydrogenase/oxidase, N-terminal domain"/>
    <property type="match status" value="1"/>
</dbReference>
<protein>
    <submittedName>
        <fullName evidence="5">Acyl-CoA dehydrogenase</fullName>
    </submittedName>
</protein>
<dbReference type="Proteomes" id="UP000183263">
    <property type="component" value="Unassembled WGS sequence"/>
</dbReference>
<dbReference type="InterPro" id="IPR009100">
    <property type="entry name" value="AcylCoA_DH/oxidase_NM_dom_sf"/>
</dbReference>
<dbReference type="GO" id="GO:0033539">
    <property type="term" value="P:fatty acid beta-oxidation using acyl-CoA dehydrogenase"/>
    <property type="evidence" value="ECO:0007669"/>
    <property type="project" value="TreeGrafter"/>
</dbReference>
<evidence type="ECO:0000259" key="3">
    <source>
        <dbReference type="Pfam" id="PF02770"/>
    </source>
</evidence>
<evidence type="ECO:0000256" key="2">
    <source>
        <dbReference type="ARBA" id="ARBA00023002"/>
    </source>
</evidence>
<proteinExistence type="predicted"/>
<dbReference type="SUPFAM" id="SSF56645">
    <property type="entry name" value="Acyl-CoA dehydrogenase NM domain-like"/>
    <property type="match status" value="1"/>
</dbReference>
<keyword evidence="6" id="KW-1185">Reference proteome</keyword>
<dbReference type="GO" id="GO:0005737">
    <property type="term" value="C:cytoplasm"/>
    <property type="evidence" value="ECO:0007669"/>
    <property type="project" value="TreeGrafter"/>
</dbReference>
<dbReference type="InterPro" id="IPR006091">
    <property type="entry name" value="Acyl-CoA_Oxase/DH_mid-dom"/>
</dbReference>
<feature type="domain" description="Acyl-CoA dehydrogenase C-terminal" evidence="4">
    <location>
        <begin position="252"/>
        <end position="385"/>
    </location>
</feature>
<dbReference type="PANTHER" id="PTHR48083">
    <property type="entry name" value="MEDIUM-CHAIN SPECIFIC ACYL-COA DEHYDROGENASE, MITOCHONDRIAL-RELATED"/>
    <property type="match status" value="1"/>
</dbReference>
<dbReference type="EMBL" id="FNDN01000001">
    <property type="protein sequence ID" value="SDH29001.1"/>
    <property type="molecule type" value="Genomic_DNA"/>
</dbReference>
<dbReference type="RefSeq" id="WP_371842125.1">
    <property type="nucleotide sequence ID" value="NZ_CP048813.1"/>
</dbReference>
<keyword evidence="1" id="KW-0285">Flavoprotein</keyword>
<dbReference type="InterPro" id="IPR013107">
    <property type="entry name" value="Acyl-CoA_DH_C"/>
</dbReference>
<dbReference type="InterPro" id="IPR046373">
    <property type="entry name" value="Acyl-CoA_Oxase/DH_mid-dom_sf"/>
</dbReference>
<accession>A0A1G8B784</accession>
<evidence type="ECO:0000256" key="1">
    <source>
        <dbReference type="ARBA" id="ARBA00022630"/>
    </source>
</evidence>
<gene>
    <name evidence="5" type="ORF">SAMN05444695_101684</name>
</gene>
<dbReference type="Pfam" id="PF02770">
    <property type="entry name" value="Acyl-CoA_dh_M"/>
    <property type="match status" value="1"/>
</dbReference>
<dbReference type="AlphaFoldDB" id="A0A1G8B784"/>
<organism evidence="5 6">
    <name type="scientific">Rhodococcus triatomae</name>
    <dbReference type="NCBI Taxonomy" id="300028"/>
    <lineage>
        <taxon>Bacteria</taxon>
        <taxon>Bacillati</taxon>
        <taxon>Actinomycetota</taxon>
        <taxon>Actinomycetes</taxon>
        <taxon>Mycobacteriales</taxon>
        <taxon>Nocardiaceae</taxon>
        <taxon>Rhodococcus</taxon>
    </lineage>
</organism>
<keyword evidence="2" id="KW-0560">Oxidoreductase</keyword>
<dbReference type="Pfam" id="PF08028">
    <property type="entry name" value="Acyl-CoA_dh_2"/>
    <property type="match status" value="1"/>
</dbReference>
<dbReference type="Gene3D" id="2.40.110.10">
    <property type="entry name" value="Butyryl-CoA Dehydrogenase, subunit A, domain 2"/>
    <property type="match status" value="1"/>
</dbReference>
<dbReference type="Gene3D" id="1.20.140.10">
    <property type="entry name" value="Butyryl-CoA Dehydrogenase, subunit A, domain 3"/>
    <property type="match status" value="1"/>
</dbReference>
<dbReference type="InterPro" id="IPR037069">
    <property type="entry name" value="AcylCoA_DH/ox_N_sf"/>
</dbReference>
<dbReference type="GO" id="GO:0050660">
    <property type="term" value="F:flavin adenine dinucleotide binding"/>
    <property type="evidence" value="ECO:0007669"/>
    <property type="project" value="InterPro"/>
</dbReference>
<evidence type="ECO:0000259" key="4">
    <source>
        <dbReference type="Pfam" id="PF08028"/>
    </source>
</evidence>
<dbReference type="SUPFAM" id="SSF47203">
    <property type="entry name" value="Acyl-CoA dehydrogenase C-terminal domain-like"/>
    <property type="match status" value="1"/>
</dbReference>
<name>A0A1G8B784_9NOCA</name>
<evidence type="ECO:0000313" key="6">
    <source>
        <dbReference type="Proteomes" id="UP000183263"/>
    </source>
</evidence>
<sequence length="432" mass="45981">MSSSTIDAPAADVPAADVPAAPTVTDRELRELFRPVFERIAEGALVRERDRRLPYDEVAWLRDARFGALRVPVEHGGFGASVRQLFDLLIDLAAAESNLPQALRVHWAFVEDQRLAGDDRGAAWLRAAADGTLVGNAITEPGVGAADRYRTALTPRDGQWVLDGVKYYSTGTLYADHVLVAADRDGERVSVLVDPHAPGVEQSDDWDGFGQRLTASGTTTFRDVAVTEDRILGPGYGAPGRTYATSYLQLVQLAVLAGIARRAETDVAEWVRARTRTFTHAAADLPRHDPLVQQVVGQVSAAAYGARAAVLAVADELDALLDAGGEDPDLLDAAEVAAARAQSVVIGLVLDATSRLFEVGGASISSEGLGLDRHWRNARTISVHNPLIYKQQSIGAYVLNGDPLPYAWSAGARSDTTSATGAPVEADTGASQ</sequence>
<dbReference type="InterPro" id="IPR050741">
    <property type="entry name" value="Acyl-CoA_dehydrogenase"/>
</dbReference>
<dbReference type="GO" id="GO:0016712">
    <property type="term" value="F:oxidoreductase activity, acting on paired donors, with incorporation or reduction of molecular oxygen, reduced flavin or flavoprotein as one donor, and incorporation of one atom of oxygen"/>
    <property type="evidence" value="ECO:0007669"/>
    <property type="project" value="TreeGrafter"/>
</dbReference>
<dbReference type="PIRSF" id="PIRSF016578">
    <property type="entry name" value="HsaA"/>
    <property type="match status" value="1"/>
</dbReference>
<dbReference type="PANTHER" id="PTHR48083:SF19">
    <property type="entry name" value="FLAVIN-DEPENDENT MONOOXYGENASE, OXYGENASE SUBUNIT HSAA"/>
    <property type="match status" value="1"/>
</dbReference>
<evidence type="ECO:0000313" key="5">
    <source>
        <dbReference type="EMBL" id="SDH29001.1"/>
    </source>
</evidence>